<dbReference type="GO" id="GO:0103016">
    <property type="term" value="F:tRNA-uridine 2-sulfurtransferase activity"/>
    <property type="evidence" value="ECO:0007669"/>
    <property type="project" value="UniProtKB-EC"/>
</dbReference>
<dbReference type="GO" id="GO:0000049">
    <property type="term" value="F:tRNA binding"/>
    <property type="evidence" value="ECO:0007669"/>
    <property type="project" value="UniProtKB-KW"/>
</dbReference>
<evidence type="ECO:0000256" key="8">
    <source>
        <dbReference type="ARBA" id="ARBA00023157"/>
    </source>
</evidence>
<dbReference type="Pfam" id="PF20258">
    <property type="entry name" value="tRNA_Me_trans_C"/>
    <property type="match status" value="1"/>
</dbReference>
<protein>
    <recommendedName>
        <fullName evidence="1">tRNA-uridine 2-sulfurtransferase</fullName>
        <ecNumber evidence="1">2.8.1.13</ecNumber>
    </recommendedName>
</protein>
<dbReference type="AlphaFoldDB" id="A0A1G2KS21"/>
<dbReference type="Pfam" id="PF20259">
    <property type="entry name" value="tRNA_Me_trans_M"/>
    <property type="match status" value="1"/>
</dbReference>
<dbReference type="InterPro" id="IPR046885">
    <property type="entry name" value="MnmA-like_C"/>
</dbReference>
<keyword evidence="6" id="KW-0067">ATP-binding</keyword>
<dbReference type="SUPFAM" id="SSF52402">
    <property type="entry name" value="Adenine nucleotide alpha hydrolases-like"/>
    <property type="match status" value="1"/>
</dbReference>
<dbReference type="GO" id="GO:0005524">
    <property type="term" value="F:ATP binding"/>
    <property type="evidence" value="ECO:0007669"/>
    <property type="project" value="UniProtKB-KW"/>
</dbReference>
<dbReference type="EMBL" id="MHQL01000041">
    <property type="protein sequence ID" value="OHA02235.1"/>
    <property type="molecule type" value="Genomic_DNA"/>
</dbReference>
<evidence type="ECO:0000259" key="11">
    <source>
        <dbReference type="Pfam" id="PF20259"/>
    </source>
</evidence>
<proteinExistence type="predicted"/>
<dbReference type="Pfam" id="PF03054">
    <property type="entry name" value="tRNA_Me_trans"/>
    <property type="match status" value="1"/>
</dbReference>
<dbReference type="EC" id="2.8.1.13" evidence="1"/>
<evidence type="ECO:0000313" key="12">
    <source>
        <dbReference type="EMBL" id="OHA02235.1"/>
    </source>
</evidence>
<evidence type="ECO:0000256" key="9">
    <source>
        <dbReference type="ARBA" id="ARBA00051542"/>
    </source>
</evidence>
<dbReference type="InterPro" id="IPR004506">
    <property type="entry name" value="MnmA-like"/>
</dbReference>
<accession>A0A1G2KS21</accession>
<evidence type="ECO:0000256" key="2">
    <source>
        <dbReference type="ARBA" id="ARBA00022555"/>
    </source>
</evidence>
<organism evidence="12 13">
    <name type="scientific">Candidatus Sungbacteria bacterium RIFCSPHIGHO2_02_FULL_51_29</name>
    <dbReference type="NCBI Taxonomy" id="1802273"/>
    <lineage>
        <taxon>Bacteria</taxon>
        <taxon>Candidatus Sungiibacteriota</taxon>
    </lineage>
</organism>
<keyword evidence="7" id="KW-0694">RNA-binding</keyword>
<keyword evidence="4" id="KW-0819">tRNA processing</keyword>
<dbReference type="InterPro" id="IPR014729">
    <property type="entry name" value="Rossmann-like_a/b/a_fold"/>
</dbReference>
<comment type="catalytic activity">
    <reaction evidence="9">
        <text>S-sulfanyl-L-cysteinyl-[protein] + uridine(34) in tRNA + AH2 + ATP = 2-thiouridine(34) in tRNA + L-cysteinyl-[protein] + A + AMP + diphosphate + H(+)</text>
        <dbReference type="Rhea" id="RHEA:47032"/>
        <dbReference type="Rhea" id="RHEA-COMP:10131"/>
        <dbReference type="Rhea" id="RHEA-COMP:11726"/>
        <dbReference type="Rhea" id="RHEA-COMP:11727"/>
        <dbReference type="Rhea" id="RHEA-COMP:11728"/>
        <dbReference type="ChEBI" id="CHEBI:13193"/>
        <dbReference type="ChEBI" id="CHEBI:15378"/>
        <dbReference type="ChEBI" id="CHEBI:17499"/>
        <dbReference type="ChEBI" id="CHEBI:29950"/>
        <dbReference type="ChEBI" id="CHEBI:30616"/>
        <dbReference type="ChEBI" id="CHEBI:33019"/>
        <dbReference type="ChEBI" id="CHEBI:61963"/>
        <dbReference type="ChEBI" id="CHEBI:65315"/>
        <dbReference type="ChEBI" id="CHEBI:87170"/>
        <dbReference type="ChEBI" id="CHEBI:456215"/>
        <dbReference type="EC" id="2.8.1.13"/>
    </reaction>
</comment>
<evidence type="ECO:0000259" key="10">
    <source>
        <dbReference type="Pfam" id="PF20258"/>
    </source>
</evidence>
<comment type="caution">
    <text evidence="12">The sequence shown here is derived from an EMBL/GenBank/DDBJ whole genome shotgun (WGS) entry which is preliminary data.</text>
</comment>
<dbReference type="PANTHER" id="PTHR11933">
    <property type="entry name" value="TRNA 5-METHYLAMINOMETHYL-2-THIOURIDYLATE -METHYLTRANSFERASE"/>
    <property type="match status" value="1"/>
</dbReference>
<keyword evidence="2" id="KW-0820">tRNA-binding</keyword>
<evidence type="ECO:0000256" key="5">
    <source>
        <dbReference type="ARBA" id="ARBA00022741"/>
    </source>
</evidence>
<dbReference type="Gene3D" id="3.40.50.620">
    <property type="entry name" value="HUPs"/>
    <property type="match status" value="1"/>
</dbReference>
<keyword evidence="5" id="KW-0547">Nucleotide-binding</keyword>
<sequence length="384" mass="42399">MREEASAVKANGKKKVFLMLSGGIDSGVAVPLLLSQGYDVEGCYMKGWAPDWVDCADPPERQASFDIAKKFGIPWRFLNYSEIFFDRVFDPMLSGYFNGVTPNPDTACNSMIKFGLFADFAFAAGAEFIASGHYVRKTDDPLRLLVARDPKKDQSYFLYDVKSEVLRHSLFPIGGFIKKDETIAMARRFGLPDAVLNKRPTVDICFLLKKRAADGSTVGERITMRELLEQEGERRGVTFAEGPITDERGVVLGKHDGVMLYSVTIGQKIGYNAATKIGIQGSGDRYYVAAKNVRENTIVVGSSHPRSSEVIVRDLNWISGRPAFPFSGHARIRTPQEMQVCRAEEGANGTIRVFFTEKQHSVAPGQALVLYDGETVLGGGIITR</sequence>
<evidence type="ECO:0000256" key="7">
    <source>
        <dbReference type="ARBA" id="ARBA00022884"/>
    </source>
</evidence>
<dbReference type="Gene3D" id="2.40.30.10">
    <property type="entry name" value="Translation factors"/>
    <property type="match status" value="1"/>
</dbReference>
<evidence type="ECO:0000256" key="4">
    <source>
        <dbReference type="ARBA" id="ARBA00022694"/>
    </source>
</evidence>
<feature type="domain" description="tRNA-specific 2-thiouridylase MnmA-like central" evidence="11">
    <location>
        <begin position="237"/>
        <end position="302"/>
    </location>
</feature>
<evidence type="ECO:0000256" key="1">
    <source>
        <dbReference type="ARBA" id="ARBA00011949"/>
    </source>
</evidence>
<evidence type="ECO:0000256" key="6">
    <source>
        <dbReference type="ARBA" id="ARBA00022840"/>
    </source>
</evidence>
<keyword evidence="8" id="KW-1015">Disulfide bond</keyword>
<evidence type="ECO:0000256" key="3">
    <source>
        <dbReference type="ARBA" id="ARBA00022679"/>
    </source>
</evidence>
<dbReference type="Proteomes" id="UP000177811">
    <property type="component" value="Unassembled WGS sequence"/>
</dbReference>
<reference evidence="12 13" key="1">
    <citation type="journal article" date="2016" name="Nat. Commun.">
        <title>Thousands of microbial genomes shed light on interconnected biogeochemical processes in an aquifer system.</title>
        <authorList>
            <person name="Anantharaman K."/>
            <person name="Brown C.T."/>
            <person name="Hug L.A."/>
            <person name="Sharon I."/>
            <person name="Castelle C.J."/>
            <person name="Probst A.J."/>
            <person name="Thomas B.C."/>
            <person name="Singh A."/>
            <person name="Wilkins M.J."/>
            <person name="Karaoz U."/>
            <person name="Brodie E.L."/>
            <person name="Williams K.H."/>
            <person name="Hubbard S.S."/>
            <person name="Banfield J.F."/>
        </authorList>
    </citation>
    <scope>NUCLEOTIDE SEQUENCE [LARGE SCALE GENOMIC DNA]</scope>
</reference>
<dbReference type="CDD" id="cd01998">
    <property type="entry name" value="MnmA_TRMU-like"/>
    <property type="match status" value="1"/>
</dbReference>
<feature type="domain" description="tRNA-specific 2-thiouridylase MnmA-like C-terminal" evidence="10">
    <location>
        <begin position="308"/>
        <end position="382"/>
    </location>
</feature>
<gene>
    <name evidence="12" type="ORF">A3C16_04015</name>
</gene>
<dbReference type="PANTHER" id="PTHR11933:SF5">
    <property type="entry name" value="MITOCHONDRIAL TRNA-SPECIFIC 2-THIOURIDYLASE 1"/>
    <property type="match status" value="1"/>
</dbReference>
<evidence type="ECO:0000313" key="13">
    <source>
        <dbReference type="Proteomes" id="UP000177811"/>
    </source>
</evidence>
<dbReference type="NCBIfam" id="TIGR00420">
    <property type="entry name" value="trmU"/>
    <property type="match status" value="1"/>
</dbReference>
<keyword evidence="3" id="KW-0808">Transferase</keyword>
<dbReference type="InterPro" id="IPR046884">
    <property type="entry name" value="MnmA-like_central"/>
</dbReference>
<dbReference type="InterPro" id="IPR023382">
    <property type="entry name" value="MnmA-like_central_sf"/>
</dbReference>
<dbReference type="GO" id="GO:0002143">
    <property type="term" value="P:tRNA wobble position uridine thiolation"/>
    <property type="evidence" value="ECO:0007669"/>
    <property type="project" value="TreeGrafter"/>
</dbReference>
<name>A0A1G2KS21_9BACT</name>
<dbReference type="Gene3D" id="2.30.30.280">
    <property type="entry name" value="Adenine nucleotide alpha hydrolases-like domains"/>
    <property type="match status" value="1"/>
</dbReference>